<gene>
    <name evidence="2" type="ORF">SDRG_12492</name>
</gene>
<reference evidence="2 3" key="1">
    <citation type="submission" date="2012-04" db="EMBL/GenBank/DDBJ databases">
        <title>The Genome Sequence of Saprolegnia declina VS20.</title>
        <authorList>
            <consortium name="The Broad Institute Genome Sequencing Platform"/>
            <person name="Russ C."/>
            <person name="Nusbaum C."/>
            <person name="Tyler B."/>
            <person name="van West P."/>
            <person name="Dieguez-Uribeondo J."/>
            <person name="de Bruijn I."/>
            <person name="Tripathy S."/>
            <person name="Jiang R."/>
            <person name="Young S.K."/>
            <person name="Zeng Q."/>
            <person name="Gargeya S."/>
            <person name="Fitzgerald M."/>
            <person name="Haas B."/>
            <person name="Abouelleil A."/>
            <person name="Alvarado L."/>
            <person name="Arachchi H.M."/>
            <person name="Berlin A."/>
            <person name="Chapman S.B."/>
            <person name="Goldberg J."/>
            <person name="Griggs A."/>
            <person name="Gujja S."/>
            <person name="Hansen M."/>
            <person name="Howarth C."/>
            <person name="Imamovic A."/>
            <person name="Larimer J."/>
            <person name="McCowen C."/>
            <person name="Montmayeur A."/>
            <person name="Murphy C."/>
            <person name="Neiman D."/>
            <person name="Pearson M."/>
            <person name="Priest M."/>
            <person name="Roberts A."/>
            <person name="Saif S."/>
            <person name="Shea T."/>
            <person name="Sisk P."/>
            <person name="Sykes S."/>
            <person name="Wortman J."/>
            <person name="Nusbaum C."/>
            <person name="Birren B."/>
        </authorList>
    </citation>
    <scope>NUCLEOTIDE SEQUENCE [LARGE SCALE GENOMIC DNA]</scope>
    <source>
        <strain evidence="2 3">VS20</strain>
    </source>
</reference>
<feature type="domain" description="Beta-lactamase-related" evidence="1">
    <location>
        <begin position="65"/>
        <end position="410"/>
    </location>
</feature>
<dbReference type="InterPro" id="IPR050491">
    <property type="entry name" value="AmpC-like"/>
</dbReference>
<dbReference type="InterPro" id="IPR012338">
    <property type="entry name" value="Beta-lactam/transpept-like"/>
</dbReference>
<dbReference type="STRING" id="1156394.T0Q8B8"/>
<dbReference type="InterPro" id="IPR001466">
    <property type="entry name" value="Beta-lactam-related"/>
</dbReference>
<sequence length="565" mass="61845">MIQRPHATQDAAHQSIIFQFAVSQEALMRWMYVAAILLLQLVHARLIVDWPHKRSLDEKKAMAIAFVEDQLQKHAVPGFALSIVYQNETVLTRGFGTKQYGNDSNVVTENTQFQIGSFTKTFIALGIAKLVDEGRLSWDDPVKLRLPWFELADKYAEKYTTLGDLAAMNSVLGAFEGDIVWGISVHPNERSLVQSLGTFKTTRHLRAGYAYANLNFEILGQVLEHQTNMTWSQYLHKTFFTPIGMVNTYGSVPDVPANGDLSFGHVICNGKVAGPYDLRSSPEIALGYKNGHLAAGSMLSTASDLALFSKFLLSKGAGIFRSPKTVETLITGHNFQAMFAPLAKLVGMSYNPDGGSMTAGYGFDITGNLMYGRHYFDKSGDTIAFKTRTGFLPKEELGIVLLANAKPAGGPTEDEFLSDRIRTYVAGIFLDVEPALLLGLRAQTLAARAKELPAQCSEHTFGGKSWTEMGSVLPEAAQKNLVGTYAPRESATYYGNVTISRAGDRLQLHYGAYTAPLYAARDMSSTLLWALDAVAGAEIFIPVEGLETATPTFELSVPYTKVQAS</sequence>
<dbReference type="InParanoid" id="T0Q8B8"/>
<dbReference type="Pfam" id="PF00144">
    <property type="entry name" value="Beta-lactamase"/>
    <property type="match status" value="1"/>
</dbReference>
<evidence type="ECO:0000259" key="1">
    <source>
        <dbReference type="Pfam" id="PF00144"/>
    </source>
</evidence>
<dbReference type="RefSeq" id="XP_008616786.1">
    <property type="nucleotide sequence ID" value="XM_008618564.1"/>
</dbReference>
<dbReference type="VEuPathDB" id="FungiDB:SDRG_12492"/>
<dbReference type="GeneID" id="19953219"/>
<evidence type="ECO:0000313" key="2">
    <source>
        <dbReference type="EMBL" id="EQC29720.1"/>
    </source>
</evidence>
<dbReference type="EMBL" id="JH767181">
    <property type="protein sequence ID" value="EQC29720.1"/>
    <property type="molecule type" value="Genomic_DNA"/>
</dbReference>
<dbReference type="Proteomes" id="UP000030762">
    <property type="component" value="Unassembled WGS sequence"/>
</dbReference>
<dbReference type="SUPFAM" id="SSF56601">
    <property type="entry name" value="beta-lactamase/transpeptidase-like"/>
    <property type="match status" value="1"/>
</dbReference>
<evidence type="ECO:0000313" key="3">
    <source>
        <dbReference type="Proteomes" id="UP000030762"/>
    </source>
</evidence>
<name>T0Q8B8_SAPDV</name>
<dbReference type="PANTHER" id="PTHR46825">
    <property type="entry name" value="D-ALANYL-D-ALANINE-CARBOXYPEPTIDASE/ENDOPEPTIDASE AMPH"/>
    <property type="match status" value="1"/>
</dbReference>
<dbReference type="PANTHER" id="PTHR46825:SF9">
    <property type="entry name" value="BETA-LACTAMASE-RELATED DOMAIN-CONTAINING PROTEIN"/>
    <property type="match status" value="1"/>
</dbReference>
<dbReference type="Gene3D" id="3.40.710.10">
    <property type="entry name" value="DD-peptidase/beta-lactamase superfamily"/>
    <property type="match status" value="1"/>
</dbReference>
<proteinExistence type="predicted"/>
<keyword evidence="3" id="KW-1185">Reference proteome</keyword>
<accession>T0Q8B8</accession>
<dbReference type="OrthoDB" id="73259at2759"/>
<organism evidence="2 3">
    <name type="scientific">Saprolegnia diclina (strain VS20)</name>
    <dbReference type="NCBI Taxonomy" id="1156394"/>
    <lineage>
        <taxon>Eukaryota</taxon>
        <taxon>Sar</taxon>
        <taxon>Stramenopiles</taxon>
        <taxon>Oomycota</taxon>
        <taxon>Saprolegniomycetes</taxon>
        <taxon>Saprolegniales</taxon>
        <taxon>Saprolegniaceae</taxon>
        <taxon>Saprolegnia</taxon>
    </lineage>
</organism>
<protein>
    <recommendedName>
        <fullName evidence="1">Beta-lactamase-related domain-containing protein</fullName>
    </recommendedName>
</protein>
<dbReference type="AlphaFoldDB" id="T0Q8B8"/>